<evidence type="ECO:0000313" key="1">
    <source>
        <dbReference type="EMBL" id="CAK8684314.1"/>
    </source>
</evidence>
<proteinExistence type="predicted"/>
<evidence type="ECO:0008006" key="3">
    <source>
        <dbReference type="Google" id="ProtNLM"/>
    </source>
</evidence>
<organism evidence="1 2">
    <name type="scientific">Clavelina lepadiformis</name>
    <name type="common">Light-bulb sea squirt</name>
    <name type="synonym">Ascidia lepadiformis</name>
    <dbReference type="NCBI Taxonomy" id="159417"/>
    <lineage>
        <taxon>Eukaryota</taxon>
        <taxon>Metazoa</taxon>
        <taxon>Chordata</taxon>
        <taxon>Tunicata</taxon>
        <taxon>Ascidiacea</taxon>
        <taxon>Aplousobranchia</taxon>
        <taxon>Clavelinidae</taxon>
        <taxon>Clavelina</taxon>
    </lineage>
</organism>
<keyword evidence="2" id="KW-1185">Reference proteome</keyword>
<evidence type="ECO:0000313" key="2">
    <source>
        <dbReference type="Proteomes" id="UP001642483"/>
    </source>
</evidence>
<dbReference type="EMBL" id="CAWYQH010000097">
    <property type="protein sequence ID" value="CAK8684314.1"/>
    <property type="molecule type" value="Genomic_DNA"/>
</dbReference>
<accession>A0ABP0G0X0</accession>
<name>A0ABP0G0X0_CLALP</name>
<protein>
    <recommendedName>
        <fullName evidence="3">HTH CENPB-type domain-containing protein</fullName>
    </recommendedName>
</protein>
<sequence length="100" mass="11471">MENVLAQYIGDHGFSSSVAQIQSLVKDYIRQNKIATQFKNDLPGRHWVNLFMQRNVISLKMATLHKAAEKLSTANPFDIFNFYECISKVIKEKNLGPEQI</sequence>
<gene>
    <name evidence="1" type="ORF">CVLEPA_LOCUS15302</name>
</gene>
<reference evidence="1 2" key="1">
    <citation type="submission" date="2024-02" db="EMBL/GenBank/DDBJ databases">
        <authorList>
            <person name="Daric V."/>
            <person name="Darras S."/>
        </authorList>
    </citation>
    <scope>NUCLEOTIDE SEQUENCE [LARGE SCALE GENOMIC DNA]</scope>
</reference>
<dbReference type="Proteomes" id="UP001642483">
    <property type="component" value="Unassembled WGS sequence"/>
</dbReference>
<comment type="caution">
    <text evidence="1">The sequence shown here is derived from an EMBL/GenBank/DDBJ whole genome shotgun (WGS) entry which is preliminary data.</text>
</comment>